<evidence type="ECO:0000256" key="4">
    <source>
        <dbReference type="ARBA" id="ARBA00023136"/>
    </source>
</evidence>
<keyword evidence="5" id="KW-1003">Cell membrane</keyword>
<proteinExistence type="inferred from homology"/>
<keyword evidence="5" id="KW-0830">Ubiquinone</keyword>
<dbReference type="NCBIfam" id="NF004743">
    <property type="entry name" value="PRK06076.1-4"/>
    <property type="match status" value="1"/>
</dbReference>
<feature type="transmembrane region" description="Helical" evidence="5">
    <location>
        <begin position="381"/>
        <end position="400"/>
    </location>
</feature>
<dbReference type="PANTHER" id="PTHR11432:SF3">
    <property type="entry name" value="NADH-UBIQUINONE OXIDOREDUCTASE CHAIN 1"/>
    <property type="match status" value="1"/>
</dbReference>
<feature type="transmembrane region" description="Helical" evidence="5">
    <location>
        <begin position="106"/>
        <end position="129"/>
    </location>
</feature>
<keyword evidence="9" id="KW-1185">Reference proteome</keyword>
<evidence type="ECO:0000256" key="2">
    <source>
        <dbReference type="ARBA" id="ARBA00022692"/>
    </source>
</evidence>
<protein>
    <recommendedName>
        <fullName evidence="5">NADH-quinone oxidoreductase subunit H</fullName>
        <ecNumber evidence="5">7.1.1.-</ecNumber>
    </recommendedName>
    <alternativeName>
        <fullName evidence="5">NADH dehydrogenase I subunit H</fullName>
    </alternativeName>
    <alternativeName>
        <fullName evidence="5">NDH-1 subunit H</fullName>
    </alternativeName>
</protein>
<dbReference type="RefSeq" id="WP_344670287.1">
    <property type="nucleotide sequence ID" value="NZ_BAAAQN010000058.1"/>
</dbReference>
<keyword evidence="5 6" id="KW-0520">NAD</keyword>
<dbReference type="PROSITE" id="PS00667">
    <property type="entry name" value="COMPLEX1_ND1_1"/>
    <property type="match status" value="1"/>
</dbReference>
<gene>
    <name evidence="5 8" type="primary">nuoH</name>
    <name evidence="8" type="ORF">GCM10009839_73180</name>
</gene>
<evidence type="ECO:0000256" key="7">
    <source>
        <dbReference type="SAM" id="MobiDB-lite"/>
    </source>
</evidence>
<evidence type="ECO:0000256" key="1">
    <source>
        <dbReference type="ARBA" id="ARBA00004141"/>
    </source>
</evidence>
<feature type="compositionally biased region" description="Pro residues" evidence="7">
    <location>
        <begin position="431"/>
        <end position="443"/>
    </location>
</feature>
<feature type="transmembrane region" description="Helical" evidence="5">
    <location>
        <begin position="271"/>
        <end position="297"/>
    </location>
</feature>
<dbReference type="EC" id="7.1.1.-" evidence="5"/>
<comment type="catalytic activity">
    <reaction evidence="5">
        <text>a quinone + NADH + 5 H(+)(in) = a quinol + NAD(+) + 4 H(+)(out)</text>
        <dbReference type="Rhea" id="RHEA:57888"/>
        <dbReference type="ChEBI" id="CHEBI:15378"/>
        <dbReference type="ChEBI" id="CHEBI:24646"/>
        <dbReference type="ChEBI" id="CHEBI:57540"/>
        <dbReference type="ChEBI" id="CHEBI:57945"/>
        <dbReference type="ChEBI" id="CHEBI:132124"/>
    </reaction>
</comment>
<feature type="transmembrane region" description="Helical" evidence="5">
    <location>
        <begin position="317"/>
        <end position="337"/>
    </location>
</feature>
<comment type="similarity">
    <text evidence="5 6">Belongs to the complex I subunit 1 family.</text>
</comment>
<evidence type="ECO:0000256" key="6">
    <source>
        <dbReference type="RuleBase" id="RU000471"/>
    </source>
</evidence>
<reference evidence="8 9" key="1">
    <citation type="journal article" date="2019" name="Int. J. Syst. Evol. Microbiol.">
        <title>The Global Catalogue of Microorganisms (GCM) 10K type strain sequencing project: providing services to taxonomists for standard genome sequencing and annotation.</title>
        <authorList>
            <consortium name="The Broad Institute Genomics Platform"/>
            <consortium name="The Broad Institute Genome Sequencing Center for Infectious Disease"/>
            <person name="Wu L."/>
            <person name="Ma J."/>
        </authorList>
    </citation>
    <scope>NUCLEOTIDE SEQUENCE [LARGE SCALE GENOMIC DNA]</scope>
    <source>
        <strain evidence="8 9">JCM 16014</strain>
    </source>
</reference>
<comment type="subunit">
    <text evidence="5">NDH-1 is composed of 14 different subunits. Subunits NuoA, H, J, K, L, M, N constitute the membrane sector of the complex.</text>
</comment>
<dbReference type="Pfam" id="PF00146">
    <property type="entry name" value="NADHdh"/>
    <property type="match status" value="1"/>
</dbReference>
<dbReference type="PANTHER" id="PTHR11432">
    <property type="entry name" value="NADH DEHYDROGENASE SUBUNIT 1"/>
    <property type="match status" value="1"/>
</dbReference>
<dbReference type="NCBIfam" id="NF004741">
    <property type="entry name" value="PRK06076.1-2"/>
    <property type="match status" value="1"/>
</dbReference>
<evidence type="ECO:0000256" key="5">
    <source>
        <dbReference type="HAMAP-Rule" id="MF_01350"/>
    </source>
</evidence>
<dbReference type="PROSITE" id="PS00668">
    <property type="entry name" value="COMPLEX1_ND1_2"/>
    <property type="match status" value="1"/>
</dbReference>
<keyword evidence="3 5" id="KW-1133">Transmembrane helix</keyword>
<name>A0ABN2V7D4_9ACTN</name>
<evidence type="ECO:0000313" key="8">
    <source>
        <dbReference type="EMBL" id="GAA2054379.1"/>
    </source>
</evidence>
<comment type="function">
    <text evidence="5">NDH-1 shuttles electrons from NADH, via FMN and iron-sulfur (Fe-S) centers, to quinones in the respiratory chain. The immediate electron acceptor for the enzyme in this species is believed to be ubiquinone. Couples the redox reaction to proton translocation (for every two electrons transferred, four hydrogen ions are translocated across the cytoplasmic membrane), and thus conserves the redox energy in a proton gradient. This subunit may bind ubiquinone.</text>
</comment>
<keyword evidence="4 5" id="KW-0472">Membrane</keyword>
<keyword evidence="5" id="KW-1278">Translocase</keyword>
<evidence type="ECO:0000256" key="3">
    <source>
        <dbReference type="ARBA" id="ARBA00022989"/>
    </source>
</evidence>
<feature type="transmembrane region" description="Helical" evidence="5">
    <location>
        <begin position="195"/>
        <end position="217"/>
    </location>
</feature>
<dbReference type="Proteomes" id="UP001500751">
    <property type="component" value="Unassembled WGS sequence"/>
</dbReference>
<dbReference type="InterPro" id="IPR018086">
    <property type="entry name" value="NADH_UbQ_OxRdtase_su1_CS"/>
</dbReference>
<organism evidence="8 9">
    <name type="scientific">Catenulispora yoronensis</name>
    <dbReference type="NCBI Taxonomy" id="450799"/>
    <lineage>
        <taxon>Bacteria</taxon>
        <taxon>Bacillati</taxon>
        <taxon>Actinomycetota</taxon>
        <taxon>Actinomycetes</taxon>
        <taxon>Catenulisporales</taxon>
        <taxon>Catenulisporaceae</taxon>
        <taxon>Catenulispora</taxon>
    </lineage>
</organism>
<dbReference type="EMBL" id="BAAAQN010000058">
    <property type="protein sequence ID" value="GAA2054379.1"/>
    <property type="molecule type" value="Genomic_DNA"/>
</dbReference>
<comment type="caution">
    <text evidence="8">The sequence shown here is derived from an EMBL/GenBank/DDBJ whole genome shotgun (WGS) entry which is preliminary data.</text>
</comment>
<sequence length="472" mass="51303">MSALAVLGHAALAPLAADGTAPTNYENLSYFGRDPWWLILIKVVAVFAFLVVTVLMAILFERKIVGYMQQRIGPNRTGPWGLLQSLADGVKLMLKEDIIPTAADKIVFVLAPLLSTIPAFLAIAVVPFGPADNQVSILGHRTALQLTDLPVAILYVLAATSIGIYGIVLAGWASGSTYPLLGGLRSTAQMISYEIAMSLSFVAVFMYAGTMSTSGIVSSQHSWWNAIPLLPSFLIYIVSMVGETNRAPFDLPEAEGELVGGFHTEYSSIKFALFFLAEYINMVTVSSLAVTMFLGGWHAPIGLVSVWSGANSGWWPVLWFVGKLVLFMLFFFWLRATLPRLRYDQFMKLGWKVLIPASLVWLLAVAVMRTMKNQGDLDRSHLVYLLGPLLGVMLVVWIVSELRYRQADAREKAEQAAAAAQPFDPMGQGFPVPPLPGQAPPAFTPRRPRAALVGALVESADGEPETAGDTDV</sequence>
<feature type="transmembrane region" description="Helical" evidence="5">
    <location>
        <begin position="223"/>
        <end position="242"/>
    </location>
</feature>
<feature type="transmembrane region" description="Helical" evidence="5">
    <location>
        <begin position="36"/>
        <end position="60"/>
    </location>
</feature>
<feature type="transmembrane region" description="Helical" evidence="5">
    <location>
        <begin position="349"/>
        <end position="369"/>
    </location>
</feature>
<accession>A0ABN2V7D4</accession>
<feature type="transmembrane region" description="Helical" evidence="5">
    <location>
        <begin position="149"/>
        <end position="174"/>
    </location>
</feature>
<dbReference type="HAMAP" id="MF_01350">
    <property type="entry name" value="NDH1_NuoH"/>
    <property type="match status" value="1"/>
</dbReference>
<dbReference type="InterPro" id="IPR001694">
    <property type="entry name" value="NADH_UbQ_OxRdtase_su1/FPO"/>
</dbReference>
<keyword evidence="5" id="KW-0874">Quinone</keyword>
<keyword evidence="2 5" id="KW-0812">Transmembrane</keyword>
<evidence type="ECO:0000313" key="9">
    <source>
        <dbReference type="Proteomes" id="UP001500751"/>
    </source>
</evidence>
<comment type="subcellular location">
    <subcellularLocation>
        <location evidence="5 6">Cell membrane</location>
        <topology evidence="5 6">Multi-pass membrane protein</topology>
    </subcellularLocation>
    <subcellularLocation>
        <location evidence="1">Membrane</location>
        <topology evidence="1">Multi-pass membrane protein</topology>
    </subcellularLocation>
</comment>
<feature type="region of interest" description="Disordered" evidence="7">
    <location>
        <begin position="423"/>
        <end position="444"/>
    </location>
</feature>